<organism evidence="3 4">
    <name type="scientific">Alienimonas californiensis</name>
    <dbReference type="NCBI Taxonomy" id="2527989"/>
    <lineage>
        <taxon>Bacteria</taxon>
        <taxon>Pseudomonadati</taxon>
        <taxon>Planctomycetota</taxon>
        <taxon>Planctomycetia</taxon>
        <taxon>Planctomycetales</taxon>
        <taxon>Planctomycetaceae</taxon>
        <taxon>Alienimonas</taxon>
    </lineage>
</organism>
<name>A0A517PB71_9PLAN</name>
<dbReference type="KEGG" id="acaf:CA12_27220"/>
<proteinExistence type="predicted"/>
<dbReference type="InterPro" id="IPR057767">
    <property type="entry name" value="UGSC-like_dom"/>
</dbReference>
<dbReference type="Pfam" id="PF24696">
    <property type="entry name" value="UGSC"/>
    <property type="match status" value="1"/>
</dbReference>
<sequence length="514" mass="55656">MSPVGNQTVDMIDQAPRLSTLDGKTVAVVGGSFMANVTHPEIKRLILRDYPTAHVILLGEIGSGGPFPGPGVRRQANEEFQQKLREMGVQAVVSGNGGCGLCTPKETGSSIAAEYLGIPAVTIAGTTFVRQVYSTAVNNGVPAPRAATYPGAFAAHSREELLQNTREVLWPQIVRALTEPIEEAEIAERRKAGDTDPKDRVFAGTIDGVNRFFTEQHWSDGLPIVPPTVERAEEFLKYTDRPGDEVVGVLPIAYRETLVWHVAVNGVMSGCPPEFMPLLLAYTEALADGNYRRTLASTHAWTPFCWVNGPVARQLGLDSQQGQINEPRNAALGRFINLAMLNLGGYYVKQDRMGSFGYLMPWSMAEDEAACLRIGWQPYHVQQGYQLNENALTAASALMWGNNLTPASSSPENIMQVMAWDAVEKGQFATGSGPKLTRKLHQAATAPRRRRASRIRCVITNGRTRGIVRTHGGKPIRPVPADLSVPKNRSTAIRPVINAAANGPRGSASSAALS</sequence>
<evidence type="ECO:0000256" key="1">
    <source>
        <dbReference type="SAM" id="MobiDB-lite"/>
    </source>
</evidence>
<feature type="domain" description="UGSC-like" evidence="2">
    <location>
        <begin position="2"/>
        <end position="178"/>
    </location>
</feature>
<dbReference type="AlphaFoldDB" id="A0A517PB71"/>
<dbReference type="Proteomes" id="UP000318741">
    <property type="component" value="Chromosome"/>
</dbReference>
<dbReference type="EMBL" id="CP036265">
    <property type="protein sequence ID" value="QDT16616.1"/>
    <property type="molecule type" value="Genomic_DNA"/>
</dbReference>
<accession>A0A517PB71</accession>
<gene>
    <name evidence="3" type="ORF">CA12_27220</name>
</gene>
<feature type="region of interest" description="Disordered" evidence="1">
    <location>
        <begin position="468"/>
        <end position="487"/>
    </location>
</feature>
<keyword evidence="4" id="KW-1185">Reference proteome</keyword>
<reference evidence="3 4" key="1">
    <citation type="submission" date="2019-02" db="EMBL/GenBank/DDBJ databases">
        <title>Deep-cultivation of Planctomycetes and their phenomic and genomic characterization uncovers novel biology.</title>
        <authorList>
            <person name="Wiegand S."/>
            <person name="Jogler M."/>
            <person name="Boedeker C."/>
            <person name="Pinto D."/>
            <person name="Vollmers J."/>
            <person name="Rivas-Marin E."/>
            <person name="Kohn T."/>
            <person name="Peeters S.H."/>
            <person name="Heuer A."/>
            <person name="Rast P."/>
            <person name="Oberbeckmann S."/>
            <person name="Bunk B."/>
            <person name="Jeske O."/>
            <person name="Meyerdierks A."/>
            <person name="Storesund J.E."/>
            <person name="Kallscheuer N."/>
            <person name="Luecker S."/>
            <person name="Lage O.M."/>
            <person name="Pohl T."/>
            <person name="Merkel B.J."/>
            <person name="Hornburger P."/>
            <person name="Mueller R.-W."/>
            <person name="Bruemmer F."/>
            <person name="Labrenz M."/>
            <person name="Spormann A.M."/>
            <person name="Op den Camp H."/>
            <person name="Overmann J."/>
            <person name="Amann R."/>
            <person name="Jetten M.S.M."/>
            <person name="Mascher T."/>
            <person name="Medema M.H."/>
            <person name="Devos D.P."/>
            <person name="Kaster A.-K."/>
            <person name="Ovreas L."/>
            <person name="Rohde M."/>
            <person name="Galperin M.Y."/>
            <person name="Jogler C."/>
        </authorList>
    </citation>
    <scope>NUCLEOTIDE SEQUENCE [LARGE SCALE GENOMIC DNA]</scope>
    <source>
        <strain evidence="3 4">CA12</strain>
    </source>
</reference>
<protein>
    <recommendedName>
        <fullName evidence="2">UGSC-like domain-containing protein</fullName>
    </recommendedName>
</protein>
<evidence type="ECO:0000313" key="3">
    <source>
        <dbReference type="EMBL" id="QDT16616.1"/>
    </source>
</evidence>
<evidence type="ECO:0000259" key="2">
    <source>
        <dbReference type="Pfam" id="PF24696"/>
    </source>
</evidence>
<evidence type="ECO:0000313" key="4">
    <source>
        <dbReference type="Proteomes" id="UP000318741"/>
    </source>
</evidence>